<evidence type="ECO:0000313" key="2">
    <source>
        <dbReference type="Proteomes" id="UP000326029"/>
    </source>
</evidence>
<sequence>MILGVACFCSDRHVRCAVVMSVQLRTQDRSHAEAVECRVAMPSKMLSVGPPRGGLRAPGGVWIGGAYGGAQKQQPVV</sequence>
<keyword evidence="2" id="KW-1185">Reference proteome</keyword>
<accession>A0ABX6B9Z9</accession>
<reference evidence="1 2" key="1">
    <citation type="submission" date="2017-09" db="EMBL/GenBank/DDBJ databases">
        <authorList>
            <person name="Lee N."/>
            <person name="Cho B.-K."/>
        </authorList>
    </citation>
    <scope>NUCLEOTIDE SEQUENCE [LARGE SCALE GENOMIC DNA]</scope>
    <source>
        <strain evidence="1 2">ATCC 19740</strain>
    </source>
</reference>
<protein>
    <recommendedName>
        <fullName evidence="3">Secreted protein</fullName>
    </recommendedName>
</protein>
<dbReference type="Proteomes" id="UP000326029">
    <property type="component" value="Chromosome"/>
</dbReference>
<proteinExistence type="predicted"/>
<evidence type="ECO:0008006" key="3">
    <source>
        <dbReference type="Google" id="ProtNLM"/>
    </source>
</evidence>
<dbReference type="EMBL" id="CP023693">
    <property type="protein sequence ID" value="QEV30817.1"/>
    <property type="molecule type" value="Genomic_DNA"/>
</dbReference>
<name>A0ABX6B9Z9_9ACTN</name>
<gene>
    <name evidence="1" type="ORF">CP977_00095</name>
</gene>
<organism evidence="1 2">
    <name type="scientific">Streptomyces cinereoruber</name>
    <dbReference type="NCBI Taxonomy" id="67260"/>
    <lineage>
        <taxon>Bacteria</taxon>
        <taxon>Bacillati</taxon>
        <taxon>Actinomycetota</taxon>
        <taxon>Actinomycetes</taxon>
        <taxon>Kitasatosporales</taxon>
        <taxon>Streptomycetaceae</taxon>
        <taxon>Streptomyces</taxon>
    </lineage>
</organism>
<evidence type="ECO:0000313" key="1">
    <source>
        <dbReference type="EMBL" id="QEV30817.1"/>
    </source>
</evidence>